<accession>A0A6J2V8A1</accession>
<feature type="region of interest" description="Disordered" evidence="1">
    <location>
        <begin position="93"/>
        <end position="114"/>
    </location>
</feature>
<organism evidence="2 3">
    <name type="scientific">Chanos chanos</name>
    <name type="common">Milkfish</name>
    <name type="synonym">Mugil chanos</name>
    <dbReference type="NCBI Taxonomy" id="29144"/>
    <lineage>
        <taxon>Eukaryota</taxon>
        <taxon>Metazoa</taxon>
        <taxon>Chordata</taxon>
        <taxon>Craniata</taxon>
        <taxon>Vertebrata</taxon>
        <taxon>Euteleostomi</taxon>
        <taxon>Actinopterygii</taxon>
        <taxon>Neopterygii</taxon>
        <taxon>Teleostei</taxon>
        <taxon>Ostariophysi</taxon>
        <taxon>Gonorynchiformes</taxon>
        <taxon>Chanidae</taxon>
        <taxon>Chanos</taxon>
    </lineage>
</organism>
<feature type="region of interest" description="Disordered" evidence="1">
    <location>
        <begin position="145"/>
        <end position="175"/>
    </location>
</feature>
<dbReference type="Proteomes" id="UP000504632">
    <property type="component" value="Chromosome 4"/>
</dbReference>
<dbReference type="GeneID" id="115810210"/>
<dbReference type="InterPro" id="IPR031525">
    <property type="entry name" value="CC190"/>
</dbReference>
<keyword evidence="2" id="KW-1185">Reference proteome</keyword>
<sequence>MRRSDSLAWPGEALRREERRAEARLAEGLQRLEEVKHYHLNTLTREQRKLHRDLISIRTGNYWRKGIPNTQPTNLDLSHPAVPYRRTLLPIIPRPDREPQRQASIKPQSSTSLQNRVQEFISSGSKTDSSTVPLCLPDLKLQPVHTLPSTSTATAGREEKKDRMTKESEVEVSPPASLLSDYLAPDGRLRTVHTLPNFAQALVEARKARYIRHRGQPLCESGLTITEIFSRHSKDAQTH</sequence>
<protein>
    <submittedName>
        <fullName evidence="3">Coiled-coil domain-containing protein 190</fullName>
    </submittedName>
</protein>
<evidence type="ECO:0000313" key="3">
    <source>
        <dbReference type="RefSeq" id="XP_030627998.1"/>
    </source>
</evidence>
<feature type="compositionally biased region" description="Basic and acidic residues" evidence="1">
    <location>
        <begin position="156"/>
        <end position="169"/>
    </location>
</feature>
<evidence type="ECO:0000256" key="1">
    <source>
        <dbReference type="SAM" id="MobiDB-lite"/>
    </source>
</evidence>
<name>A0A6J2V8A1_CHACN</name>
<dbReference type="OrthoDB" id="10050903at2759"/>
<dbReference type="PANTHER" id="PTHR36871:SF1">
    <property type="entry name" value="COILED-COIL DOMAIN-CONTAINING PROTEIN 190"/>
    <property type="match status" value="1"/>
</dbReference>
<evidence type="ECO:0000313" key="2">
    <source>
        <dbReference type="Proteomes" id="UP000504632"/>
    </source>
</evidence>
<feature type="compositionally biased region" description="Polar residues" evidence="1">
    <location>
        <begin position="101"/>
        <end position="114"/>
    </location>
</feature>
<proteinExistence type="predicted"/>
<dbReference type="RefSeq" id="XP_030627998.1">
    <property type="nucleotide sequence ID" value="XM_030772138.1"/>
</dbReference>
<dbReference type="AlphaFoldDB" id="A0A6J2V8A1"/>
<reference evidence="3" key="1">
    <citation type="submission" date="2025-08" db="UniProtKB">
        <authorList>
            <consortium name="RefSeq"/>
        </authorList>
    </citation>
    <scope>IDENTIFICATION</scope>
</reference>
<dbReference type="CTD" id="339512"/>
<gene>
    <name evidence="3" type="primary">ccdc190</name>
</gene>
<dbReference type="InParanoid" id="A0A6J2V8A1"/>
<dbReference type="Pfam" id="PF15768">
    <property type="entry name" value="CC190"/>
    <property type="match status" value="1"/>
</dbReference>
<dbReference type="PANTHER" id="PTHR36871">
    <property type="entry name" value="COILED-COIL DOMAIN-CONTAINING PROTEIN 190"/>
    <property type="match status" value="1"/>
</dbReference>